<keyword evidence="8" id="KW-1185">Reference proteome</keyword>
<dbReference type="Pfam" id="PF00270">
    <property type="entry name" value="DEAD"/>
    <property type="match status" value="1"/>
</dbReference>
<feature type="region of interest" description="Disordered" evidence="5">
    <location>
        <begin position="1"/>
        <end position="96"/>
    </location>
</feature>
<dbReference type="OrthoDB" id="10261556at2759"/>
<protein>
    <submittedName>
        <fullName evidence="7">DEAD/DEAH-box helicase</fullName>
    </submittedName>
</protein>
<dbReference type="GO" id="GO:0043138">
    <property type="term" value="F:3'-5' DNA helicase activity"/>
    <property type="evidence" value="ECO:0007669"/>
    <property type="project" value="TreeGrafter"/>
</dbReference>
<feature type="compositionally biased region" description="Low complexity" evidence="5">
    <location>
        <begin position="299"/>
        <end position="315"/>
    </location>
</feature>
<feature type="compositionally biased region" description="Polar residues" evidence="5">
    <location>
        <begin position="316"/>
        <end position="326"/>
    </location>
</feature>
<feature type="compositionally biased region" description="Polar residues" evidence="5">
    <location>
        <begin position="265"/>
        <end position="283"/>
    </location>
</feature>
<evidence type="ECO:0000313" key="7">
    <source>
        <dbReference type="EMBL" id="KEP53565.1"/>
    </source>
</evidence>
<dbReference type="InterPro" id="IPR027417">
    <property type="entry name" value="P-loop_NTPase"/>
</dbReference>
<keyword evidence="2" id="KW-0238">DNA-binding</keyword>
<dbReference type="SUPFAM" id="SSF52540">
    <property type="entry name" value="P-loop containing nucleoside triphosphate hydrolases"/>
    <property type="match status" value="1"/>
</dbReference>
<dbReference type="PROSITE" id="PS51192">
    <property type="entry name" value="HELICASE_ATP_BIND_1"/>
    <property type="match status" value="1"/>
</dbReference>
<proteinExistence type="inferred from homology"/>
<dbReference type="CDD" id="cd17920">
    <property type="entry name" value="DEXHc_RecQ"/>
    <property type="match status" value="1"/>
</dbReference>
<reference evidence="7 8" key="1">
    <citation type="submission" date="2013-12" db="EMBL/GenBank/DDBJ databases">
        <authorList>
            <person name="Cubeta M."/>
            <person name="Pakala S."/>
            <person name="Fedorova N."/>
            <person name="Thomas E."/>
            <person name="Dean R."/>
            <person name="Jabaji S."/>
            <person name="Neate S."/>
            <person name="Toda T."/>
            <person name="Tavantzis S."/>
            <person name="Vilgalys R."/>
            <person name="Bharathan N."/>
            <person name="Pakala S."/>
            <person name="Losada L.S."/>
            <person name="Zafar N."/>
            <person name="Nierman W."/>
        </authorList>
    </citation>
    <scope>NUCLEOTIDE SEQUENCE [LARGE SCALE GENOMIC DNA]</scope>
    <source>
        <strain evidence="7 8">123E</strain>
    </source>
</reference>
<dbReference type="PANTHER" id="PTHR13710:SF153">
    <property type="entry name" value="RECQ-LIKE DNA HELICASE BLM"/>
    <property type="match status" value="1"/>
</dbReference>
<evidence type="ECO:0000256" key="2">
    <source>
        <dbReference type="ARBA" id="ARBA00023125"/>
    </source>
</evidence>
<dbReference type="GO" id="GO:0009378">
    <property type="term" value="F:four-way junction helicase activity"/>
    <property type="evidence" value="ECO:0007669"/>
    <property type="project" value="TreeGrafter"/>
</dbReference>
<dbReference type="PANTHER" id="PTHR13710">
    <property type="entry name" value="DNA HELICASE RECQ FAMILY MEMBER"/>
    <property type="match status" value="1"/>
</dbReference>
<feature type="compositionally biased region" description="Acidic residues" evidence="5">
    <location>
        <begin position="1"/>
        <end position="18"/>
    </location>
</feature>
<dbReference type="AlphaFoldDB" id="A0A074S7H5"/>
<feature type="region of interest" description="Disordered" evidence="5">
    <location>
        <begin position="194"/>
        <end position="350"/>
    </location>
</feature>
<keyword evidence="7" id="KW-0378">Hydrolase</keyword>
<dbReference type="EMBL" id="AZST01000056">
    <property type="protein sequence ID" value="KEP53565.1"/>
    <property type="molecule type" value="Genomic_DNA"/>
</dbReference>
<dbReference type="GO" id="GO:0005634">
    <property type="term" value="C:nucleus"/>
    <property type="evidence" value="ECO:0007669"/>
    <property type="project" value="TreeGrafter"/>
</dbReference>
<comment type="similarity">
    <text evidence="1">Belongs to the helicase family. RecQ subfamily.</text>
</comment>
<dbReference type="GO" id="GO:0005524">
    <property type="term" value="F:ATP binding"/>
    <property type="evidence" value="ECO:0007669"/>
    <property type="project" value="InterPro"/>
</dbReference>
<evidence type="ECO:0000256" key="5">
    <source>
        <dbReference type="SAM" id="MobiDB-lite"/>
    </source>
</evidence>
<dbReference type="GO" id="GO:0005694">
    <property type="term" value="C:chromosome"/>
    <property type="evidence" value="ECO:0007669"/>
    <property type="project" value="TreeGrafter"/>
</dbReference>
<dbReference type="Gene3D" id="3.40.50.300">
    <property type="entry name" value="P-loop containing nucleotide triphosphate hydrolases"/>
    <property type="match status" value="1"/>
</dbReference>
<keyword evidence="7" id="KW-0067">ATP-binding</keyword>
<evidence type="ECO:0000256" key="1">
    <source>
        <dbReference type="ARBA" id="ARBA00005446"/>
    </source>
</evidence>
<organism evidence="7 8">
    <name type="scientific">Rhizoctonia solani 123E</name>
    <dbReference type="NCBI Taxonomy" id="1423351"/>
    <lineage>
        <taxon>Eukaryota</taxon>
        <taxon>Fungi</taxon>
        <taxon>Dikarya</taxon>
        <taxon>Basidiomycota</taxon>
        <taxon>Agaricomycotina</taxon>
        <taxon>Agaricomycetes</taxon>
        <taxon>Cantharellales</taxon>
        <taxon>Ceratobasidiaceae</taxon>
        <taxon>Rhizoctonia</taxon>
    </lineage>
</organism>
<evidence type="ECO:0000256" key="4">
    <source>
        <dbReference type="ARBA" id="ARBA00023242"/>
    </source>
</evidence>
<keyword evidence="3" id="KW-0413">Isomerase</keyword>
<comment type="caution">
    <text evidence="7">The sequence shown here is derived from an EMBL/GenBank/DDBJ whole genome shotgun (WGS) entry which is preliminary data.</text>
</comment>
<dbReference type="Proteomes" id="UP000027456">
    <property type="component" value="Unassembled WGS sequence"/>
</dbReference>
<dbReference type="InterPro" id="IPR014001">
    <property type="entry name" value="Helicase_ATP-bd"/>
</dbReference>
<evidence type="ECO:0000259" key="6">
    <source>
        <dbReference type="PROSITE" id="PS51192"/>
    </source>
</evidence>
<feature type="domain" description="Helicase ATP-binding" evidence="6">
    <location>
        <begin position="429"/>
        <end position="540"/>
    </location>
</feature>
<sequence length="540" mass="58342">MENVDDADAGLTDIDDYDMVPRNQARDSSSTSIPNSKTLSGHGSYLNRQNVSRIPTPSSQLPNSASVPLHSLSRQTSSRAGAPLTTQTPVPPPASIPLDLQVMSTLELRQRLLIPNYKKLVETLSQMIDDPNHDHYVLNPTRELLTTRISAIEAAIAWRSLFELSPSNALSSEDGSGVGSLDGLSTTNYAVPTISRSSPASPIKKDIKCVTRPPPSSRVHVPSPATSRTPSHESIYPRLPNIGVDLPSSRRPLSMANGEKPPISRESSWVASGQSAAVSTTDLESFDQESDDTNIIETPSSKPSKAPPLAALNSLGSIQDDNVTTRSPRKHRGLPASSRSMPSSKTDSEKEPMVMNVPIIPSANVAPGSSHPTHVDIQQEPYNDPGSQPSTSIPIDEELSASIYKDEIMDKLKHIFGLESFRTNQARAVDATMSGRDVFVLMPTGGGKSLCYQLPAVCTGKTKGVTFVVSPLKSLMEDQVRQLRDKGIDVVVFNSDQSSKSVSEARTRLVTKGTKPSLVYITPEKLAADHDMRQIINNLM</sequence>
<dbReference type="GO" id="GO:0000724">
    <property type="term" value="P:double-strand break repair via homologous recombination"/>
    <property type="evidence" value="ECO:0007669"/>
    <property type="project" value="TreeGrafter"/>
</dbReference>
<keyword evidence="7" id="KW-0347">Helicase</keyword>
<name>A0A074S7H5_9AGAM</name>
<gene>
    <name evidence="7" type="ORF">V565_029400</name>
</gene>
<feature type="compositionally biased region" description="Acidic residues" evidence="5">
    <location>
        <begin position="284"/>
        <end position="294"/>
    </location>
</feature>
<dbReference type="InterPro" id="IPR011545">
    <property type="entry name" value="DEAD/DEAH_box_helicase_dom"/>
</dbReference>
<dbReference type="GO" id="GO:0005737">
    <property type="term" value="C:cytoplasm"/>
    <property type="evidence" value="ECO:0007669"/>
    <property type="project" value="TreeGrafter"/>
</dbReference>
<dbReference type="STRING" id="1423351.A0A074S7H5"/>
<dbReference type="HOGENOM" id="CLU_504474_0_0_1"/>
<accession>A0A074S7H5</accession>
<feature type="region of interest" description="Disordered" evidence="5">
    <location>
        <begin position="363"/>
        <end position="391"/>
    </location>
</feature>
<evidence type="ECO:0000313" key="8">
    <source>
        <dbReference type="Proteomes" id="UP000027456"/>
    </source>
</evidence>
<evidence type="ECO:0000256" key="3">
    <source>
        <dbReference type="ARBA" id="ARBA00023235"/>
    </source>
</evidence>
<feature type="compositionally biased region" description="Polar residues" evidence="5">
    <location>
        <begin position="26"/>
        <end position="88"/>
    </location>
</feature>
<keyword evidence="7" id="KW-0547">Nucleotide-binding</keyword>
<dbReference type="GO" id="GO:0003677">
    <property type="term" value="F:DNA binding"/>
    <property type="evidence" value="ECO:0007669"/>
    <property type="project" value="UniProtKB-KW"/>
</dbReference>
<keyword evidence="4" id="KW-0539">Nucleus</keyword>